<dbReference type="InterPro" id="IPR011013">
    <property type="entry name" value="Gal_mutarotase_sf_dom"/>
</dbReference>
<dbReference type="SUPFAM" id="SSF74650">
    <property type="entry name" value="Galactose mutarotase-like"/>
    <property type="match status" value="1"/>
</dbReference>
<reference evidence="1 2" key="1">
    <citation type="submission" date="2019-10" db="EMBL/GenBank/DDBJ databases">
        <title>Cognatihalovulum marinum gen. nov. sp. nov., a new member of the family Rhodobacteraceae isolated from deep seawater of the Northwest Indian Ocean.</title>
        <authorList>
            <person name="Ruan C."/>
            <person name="Wang J."/>
            <person name="Zheng X."/>
            <person name="Song L."/>
            <person name="Zhu Y."/>
            <person name="Huang Y."/>
            <person name="Lu Z."/>
            <person name="Du W."/>
            <person name="Huang L."/>
            <person name="Dai X."/>
        </authorList>
    </citation>
    <scope>NUCLEOTIDE SEQUENCE [LARGE SCALE GENOMIC DNA]</scope>
    <source>
        <strain evidence="1 2">2CG4</strain>
    </source>
</reference>
<dbReference type="GO" id="GO:0005975">
    <property type="term" value="P:carbohydrate metabolic process"/>
    <property type="evidence" value="ECO:0007669"/>
    <property type="project" value="InterPro"/>
</dbReference>
<gene>
    <name evidence="1" type="ORF">GE300_00145</name>
</gene>
<evidence type="ECO:0000313" key="2">
    <source>
        <dbReference type="Proteomes" id="UP000474957"/>
    </source>
</evidence>
<keyword evidence="2" id="KW-1185">Reference proteome</keyword>
<dbReference type="EMBL" id="WIND01000001">
    <property type="protein sequence ID" value="MSU88025.1"/>
    <property type="molecule type" value="Genomic_DNA"/>
</dbReference>
<organism evidence="1 2">
    <name type="scientific">Halovulum marinum</name>
    <dbReference type="NCBI Taxonomy" id="2662447"/>
    <lineage>
        <taxon>Bacteria</taxon>
        <taxon>Pseudomonadati</taxon>
        <taxon>Pseudomonadota</taxon>
        <taxon>Alphaproteobacteria</taxon>
        <taxon>Rhodobacterales</taxon>
        <taxon>Paracoccaceae</taxon>
        <taxon>Halovulum</taxon>
    </lineage>
</organism>
<dbReference type="Proteomes" id="UP000474957">
    <property type="component" value="Unassembled WGS sequence"/>
</dbReference>
<dbReference type="Pfam" id="PF14486">
    <property type="entry name" value="DUF4432"/>
    <property type="match status" value="1"/>
</dbReference>
<evidence type="ECO:0000313" key="1">
    <source>
        <dbReference type="EMBL" id="MSU88025.1"/>
    </source>
</evidence>
<dbReference type="GO" id="GO:0003824">
    <property type="term" value="F:catalytic activity"/>
    <property type="evidence" value="ECO:0007669"/>
    <property type="project" value="InterPro"/>
</dbReference>
<dbReference type="InterPro" id="IPR014718">
    <property type="entry name" value="GH-type_carb-bd"/>
</dbReference>
<proteinExistence type="predicted"/>
<dbReference type="GO" id="GO:0030246">
    <property type="term" value="F:carbohydrate binding"/>
    <property type="evidence" value="ECO:0007669"/>
    <property type="project" value="InterPro"/>
</dbReference>
<dbReference type="Gene3D" id="2.70.98.10">
    <property type="match status" value="1"/>
</dbReference>
<protein>
    <submittedName>
        <fullName evidence="1">DUF4432 family protein</fullName>
    </submittedName>
</protein>
<dbReference type="RefSeq" id="WP_154443723.1">
    <property type="nucleotide sequence ID" value="NZ_WIND01000001.1"/>
</dbReference>
<name>A0A6L5YW27_9RHOB</name>
<accession>A0A6L5YW27</accession>
<comment type="caution">
    <text evidence="1">The sequence shown here is derived from an EMBL/GenBank/DDBJ whole genome shotgun (WGS) entry which is preliminary data.</text>
</comment>
<sequence length="334" mass="35997">MTPPLPRPARAFLRDLTPDLRQLASVRRVVLDDGPERGVRALVFSTGGGLDFWVLSDRSLDIGQLSWRGTPLAWQHPAGFVSPALHNAQADSGTGIQRSLSGFLVTCGLENARQPRAGYPLHGSLPLTPTRVTACGEDWQRPRPVLFVEGEAVSAHLGGACFRLTRRIEAPIAGNSLTLEDRVENIGPEPAELMVLYHLNFGFPLVAPDTRVDLEGRAVTSPSKEQPEALMQCVRVDGAPTFDASVSRPAAGGWPGISVRIEGDTAPLPYVQVWRDPRPRRNILAIEPSNCARLADGTSGTGMLLKPGDSWASRLRFTFSPDAQGAKDGHGPAE</sequence>
<dbReference type="AlphaFoldDB" id="A0A6L5YW27"/>
<dbReference type="InterPro" id="IPR027839">
    <property type="entry name" value="DUF4432"/>
</dbReference>